<name>A0A4R2L4P7_9GAMM</name>
<dbReference type="RefSeq" id="WP_132542955.1">
    <property type="nucleotide sequence ID" value="NZ_SLWY01000012.1"/>
</dbReference>
<feature type="chain" id="PRO_5020690224" evidence="2">
    <location>
        <begin position="21"/>
        <end position="156"/>
    </location>
</feature>
<evidence type="ECO:0000313" key="4">
    <source>
        <dbReference type="Proteomes" id="UP000295765"/>
    </source>
</evidence>
<evidence type="ECO:0000256" key="1">
    <source>
        <dbReference type="ARBA" id="ARBA00010558"/>
    </source>
</evidence>
<evidence type="ECO:0000313" key="3">
    <source>
        <dbReference type="EMBL" id="TCO80732.1"/>
    </source>
</evidence>
<dbReference type="Pfam" id="PF03974">
    <property type="entry name" value="Ecotin"/>
    <property type="match status" value="1"/>
</dbReference>
<dbReference type="InterPro" id="IPR005658">
    <property type="entry name" value="Prot_inh_ecotin"/>
</dbReference>
<organism evidence="3 4">
    <name type="scientific">Plasticicumulans lactativorans</name>
    <dbReference type="NCBI Taxonomy" id="1133106"/>
    <lineage>
        <taxon>Bacteria</taxon>
        <taxon>Pseudomonadati</taxon>
        <taxon>Pseudomonadota</taxon>
        <taxon>Gammaproteobacteria</taxon>
        <taxon>Candidatus Competibacteraceae</taxon>
        <taxon>Plasticicumulans</taxon>
    </lineage>
</organism>
<sequence length="156" mass="17272">MKTIASLAFCTLLCIAPAHADELRAFPPADPGMTRYVVRLPPQPDEAAARVELLVGKTVATDAHNRYFFGGTLETETLAGWGYERHVLRTLGPLAGTLMAVDPDAPKVERFITLGGEPRLVRYNSRLPLVVYVPDGVELRYRIWRAEPDTTRATPQ</sequence>
<dbReference type="Gene3D" id="2.60.40.550">
    <property type="entry name" value="Ecotin"/>
    <property type="match status" value="1"/>
</dbReference>
<dbReference type="Proteomes" id="UP000295765">
    <property type="component" value="Unassembled WGS sequence"/>
</dbReference>
<dbReference type="PANTHER" id="PTHR35890">
    <property type="match status" value="1"/>
</dbReference>
<keyword evidence="4" id="KW-1185">Reference proteome</keyword>
<protein>
    <submittedName>
        <fullName evidence="3">Ecotin</fullName>
    </submittedName>
</protein>
<accession>A0A4R2L4P7</accession>
<dbReference type="SUPFAM" id="SSF49772">
    <property type="entry name" value="Ecotin, trypsin inhibitor"/>
    <property type="match status" value="1"/>
</dbReference>
<comment type="similarity">
    <text evidence="1">Belongs to the protease inhibitor I11 (ecotin) family.</text>
</comment>
<proteinExistence type="inferred from homology"/>
<dbReference type="EMBL" id="SLWY01000012">
    <property type="protein sequence ID" value="TCO80732.1"/>
    <property type="molecule type" value="Genomic_DNA"/>
</dbReference>
<dbReference type="InterPro" id="IPR036198">
    <property type="entry name" value="Ecotin_sf"/>
</dbReference>
<keyword evidence="2" id="KW-0732">Signal</keyword>
<gene>
    <name evidence="3" type="ORF">EV699_11267</name>
</gene>
<dbReference type="AlphaFoldDB" id="A0A4R2L4P7"/>
<dbReference type="PANTHER" id="PTHR35890:SF3">
    <property type="entry name" value="ECOTIN"/>
    <property type="match status" value="1"/>
</dbReference>
<reference evidence="3 4" key="1">
    <citation type="submission" date="2019-03" db="EMBL/GenBank/DDBJ databases">
        <title>Genomic Encyclopedia of Type Strains, Phase IV (KMG-IV): sequencing the most valuable type-strain genomes for metagenomic binning, comparative biology and taxonomic classification.</title>
        <authorList>
            <person name="Goeker M."/>
        </authorList>
    </citation>
    <scope>NUCLEOTIDE SEQUENCE [LARGE SCALE GENOMIC DNA]</scope>
    <source>
        <strain evidence="3 4">DSM 25287</strain>
    </source>
</reference>
<evidence type="ECO:0000256" key="2">
    <source>
        <dbReference type="SAM" id="SignalP"/>
    </source>
</evidence>
<comment type="caution">
    <text evidence="3">The sequence shown here is derived from an EMBL/GenBank/DDBJ whole genome shotgun (WGS) entry which is preliminary data.</text>
</comment>
<dbReference type="GO" id="GO:0004867">
    <property type="term" value="F:serine-type endopeptidase inhibitor activity"/>
    <property type="evidence" value="ECO:0007669"/>
    <property type="project" value="InterPro"/>
</dbReference>
<dbReference type="OrthoDB" id="997196at2"/>
<feature type="signal peptide" evidence="2">
    <location>
        <begin position="1"/>
        <end position="20"/>
    </location>
</feature>